<keyword evidence="1" id="KW-0812">Transmembrane</keyword>
<evidence type="ECO:0000256" key="1">
    <source>
        <dbReference type="SAM" id="Phobius"/>
    </source>
</evidence>
<accession>A0A1G2QXG7</accession>
<dbReference type="InterPro" id="IPR048846">
    <property type="entry name" value="PaaX-like_central"/>
</dbReference>
<protein>
    <recommendedName>
        <fullName evidence="2">Transcriptional repressor PaaX-like central Cas2-like domain-containing protein</fullName>
    </recommendedName>
</protein>
<gene>
    <name evidence="3" type="ORF">A2672_01475</name>
</gene>
<dbReference type="GO" id="GO:0006351">
    <property type="term" value="P:DNA-templated transcription"/>
    <property type="evidence" value="ECO:0007669"/>
    <property type="project" value="TreeGrafter"/>
</dbReference>
<evidence type="ECO:0000259" key="2">
    <source>
        <dbReference type="Pfam" id="PF20803"/>
    </source>
</evidence>
<dbReference type="Proteomes" id="UP000178065">
    <property type="component" value="Unassembled WGS sequence"/>
</dbReference>
<dbReference type="SUPFAM" id="SSF143430">
    <property type="entry name" value="TTP0101/SSO1404-like"/>
    <property type="match status" value="1"/>
</dbReference>
<feature type="transmembrane region" description="Helical" evidence="1">
    <location>
        <begin position="21"/>
        <end position="43"/>
    </location>
</feature>
<keyword evidence="1" id="KW-0472">Membrane</keyword>
<dbReference type="AlphaFoldDB" id="A0A1G2QXG7"/>
<dbReference type="STRING" id="1802448.A2672_01475"/>
<comment type="caution">
    <text evidence="3">The sequence shown here is derived from an EMBL/GenBank/DDBJ whole genome shotgun (WGS) entry which is preliminary data.</text>
</comment>
<evidence type="ECO:0000313" key="3">
    <source>
        <dbReference type="EMBL" id="OHA64839.1"/>
    </source>
</evidence>
<dbReference type="PANTHER" id="PTHR30319">
    <property type="entry name" value="PHENYLACETIC ACID REGULATOR-RELATED TRANSCRIPTIONAL REPRESSOR"/>
    <property type="match status" value="1"/>
</dbReference>
<name>A0A1G2QXG7_9BACT</name>
<dbReference type="EMBL" id="MHTT01000027">
    <property type="protein sequence ID" value="OHA64839.1"/>
    <property type="molecule type" value="Genomic_DNA"/>
</dbReference>
<dbReference type="Gene3D" id="3.30.70.2650">
    <property type="match status" value="1"/>
</dbReference>
<feature type="domain" description="Transcriptional repressor PaaX-like central Cas2-like" evidence="2">
    <location>
        <begin position="108"/>
        <end position="183"/>
    </location>
</feature>
<organism evidence="3 4">
    <name type="scientific">Candidatus Wildermuthbacteria bacterium RIFCSPHIGHO2_01_FULL_49_22b</name>
    <dbReference type="NCBI Taxonomy" id="1802448"/>
    <lineage>
        <taxon>Bacteria</taxon>
        <taxon>Candidatus Wildermuthiibacteriota</taxon>
    </lineage>
</organism>
<evidence type="ECO:0000313" key="4">
    <source>
        <dbReference type="Proteomes" id="UP000178065"/>
    </source>
</evidence>
<reference evidence="3 4" key="1">
    <citation type="journal article" date="2016" name="Nat. Commun.">
        <title>Thousands of microbial genomes shed light on interconnected biogeochemical processes in an aquifer system.</title>
        <authorList>
            <person name="Anantharaman K."/>
            <person name="Brown C.T."/>
            <person name="Hug L.A."/>
            <person name="Sharon I."/>
            <person name="Castelle C.J."/>
            <person name="Probst A.J."/>
            <person name="Thomas B.C."/>
            <person name="Singh A."/>
            <person name="Wilkins M.J."/>
            <person name="Karaoz U."/>
            <person name="Brodie E.L."/>
            <person name="Williams K.H."/>
            <person name="Hubbard S.S."/>
            <person name="Banfield J.F."/>
        </authorList>
    </citation>
    <scope>NUCLEOTIDE SEQUENCE [LARGE SCALE GENOMIC DNA]</scope>
</reference>
<dbReference type="PANTHER" id="PTHR30319:SF1">
    <property type="entry name" value="TRANSCRIPTIONAL REPRESSOR PAAX"/>
    <property type="match status" value="1"/>
</dbReference>
<dbReference type="Pfam" id="PF20803">
    <property type="entry name" value="PaaX_M"/>
    <property type="match status" value="1"/>
</dbReference>
<sequence>MGIKKYRYYWKKPKSEITKDILFCILAAGAVVVGGGMVAGGMAQNLWMQPSLKKYPKRNLQGMFSYLRKRGLIQQEIHNHQIYISLSEEGKKKAGIFQLNELKIPRPKKWDKKWRILLFDISEKRKIRREALRGMLKQLGFYPLQKSVWVHAFECQAEMELLKDFFGFSNQEIRLVLSSEIGETTELKQIFNLDKY</sequence>
<keyword evidence="1" id="KW-1133">Transmembrane helix</keyword>
<proteinExistence type="predicted"/>